<evidence type="ECO:0000313" key="3">
    <source>
        <dbReference type="Proteomes" id="UP000232688"/>
    </source>
</evidence>
<dbReference type="AlphaFoldDB" id="A0A2I1EWM5"/>
<keyword evidence="2" id="KW-0378">Hydrolase</keyword>
<name>A0A2I1EWM5_9GLOM</name>
<evidence type="ECO:0000259" key="1">
    <source>
        <dbReference type="Pfam" id="PF00561"/>
    </source>
</evidence>
<dbReference type="InterPro" id="IPR029058">
    <property type="entry name" value="AB_hydrolase_fold"/>
</dbReference>
<dbReference type="GO" id="GO:0016787">
    <property type="term" value="F:hydrolase activity"/>
    <property type="evidence" value="ECO:0007669"/>
    <property type="project" value="UniProtKB-KW"/>
</dbReference>
<accession>A0A2I1EWM5</accession>
<protein>
    <submittedName>
        <fullName evidence="2">Alpha/beta-hydrolase</fullName>
    </submittedName>
</protein>
<dbReference type="InterPro" id="IPR000073">
    <property type="entry name" value="AB_hydrolase_1"/>
</dbReference>
<dbReference type="EMBL" id="LLXH01000586">
    <property type="protein sequence ID" value="PKC64960.1"/>
    <property type="molecule type" value="Genomic_DNA"/>
</dbReference>
<proteinExistence type="predicted"/>
<organism evidence="2 3">
    <name type="scientific">Rhizophagus irregularis</name>
    <dbReference type="NCBI Taxonomy" id="588596"/>
    <lineage>
        <taxon>Eukaryota</taxon>
        <taxon>Fungi</taxon>
        <taxon>Fungi incertae sedis</taxon>
        <taxon>Mucoromycota</taxon>
        <taxon>Glomeromycotina</taxon>
        <taxon>Glomeromycetes</taxon>
        <taxon>Glomerales</taxon>
        <taxon>Glomeraceae</taxon>
        <taxon>Rhizophagus</taxon>
    </lineage>
</organism>
<dbReference type="PANTHER" id="PTHR43798">
    <property type="entry name" value="MONOACYLGLYCEROL LIPASE"/>
    <property type="match status" value="1"/>
</dbReference>
<reference evidence="2 3" key="1">
    <citation type="submission" date="2017-10" db="EMBL/GenBank/DDBJ databases">
        <title>Extensive intraspecific genome diversity in a model arbuscular mycorrhizal fungus.</title>
        <authorList>
            <person name="Chen E.C.H."/>
            <person name="Morin E."/>
            <person name="Baudet D."/>
            <person name="Noel J."/>
            <person name="Ndikumana S."/>
            <person name="Charron P."/>
            <person name="St-Onge C."/>
            <person name="Giorgi J."/>
            <person name="Grigoriev I.V."/>
            <person name="Roux C."/>
            <person name="Martin F.M."/>
            <person name="Corradi N."/>
        </authorList>
    </citation>
    <scope>NUCLEOTIDE SEQUENCE [LARGE SCALE GENOMIC DNA]</scope>
    <source>
        <strain evidence="2 3">A1</strain>
    </source>
</reference>
<dbReference type="SUPFAM" id="SSF53474">
    <property type="entry name" value="alpha/beta-Hydrolases"/>
    <property type="match status" value="1"/>
</dbReference>
<dbReference type="VEuPathDB" id="FungiDB:RhiirFUN_014199"/>
<evidence type="ECO:0000313" key="2">
    <source>
        <dbReference type="EMBL" id="PKC64960.1"/>
    </source>
</evidence>
<dbReference type="InterPro" id="IPR050266">
    <property type="entry name" value="AB_hydrolase_sf"/>
</dbReference>
<dbReference type="VEuPathDB" id="FungiDB:RhiirA1_515644"/>
<gene>
    <name evidence="2" type="ORF">RhiirA1_515644</name>
</gene>
<dbReference type="OrthoDB" id="408373at2759"/>
<sequence>MNLIKLFSVFILTITFAILTSPVITVAQVPLYTFPADDGTKSYYVTGENGVNIFVDEKGDPTKTTIIFSSGFLTSRMSWNPQWFDPEFEKFHLIRYDYRGIGKSDKPKDVNSYSQDLFSSDIYALINKLNTEYYIKNKRIVLVGWSIGVPLSLNFIKNYPNIKIDGFVSIGGAANNTSKLDPSLIPALQDLVDPQDNFSKVVSGIDIFVRSLFFKPFSDELHSFLMGNSVTASFEYRKSGSKNDVFGMENGLYFSSLGQNVETIIYKESGHCILWEKAKELNKDVVKLISKI</sequence>
<dbReference type="Pfam" id="PF00561">
    <property type="entry name" value="Abhydrolase_1"/>
    <property type="match status" value="1"/>
</dbReference>
<comment type="caution">
    <text evidence="2">The sequence shown here is derived from an EMBL/GenBank/DDBJ whole genome shotgun (WGS) entry which is preliminary data.</text>
</comment>
<dbReference type="VEuPathDB" id="FungiDB:FUN_016181"/>
<reference evidence="2 3" key="2">
    <citation type="submission" date="2017-10" db="EMBL/GenBank/DDBJ databases">
        <title>Genome analyses suggest a sexual origin of heterokaryosis in a supposedly ancient asexual fungus.</title>
        <authorList>
            <person name="Corradi N."/>
            <person name="Sedzielewska K."/>
            <person name="Noel J."/>
            <person name="Charron P."/>
            <person name="Farinelli L."/>
            <person name="Marton T."/>
            <person name="Kruger M."/>
            <person name="Pelin A."/>
            <person name="Brachmann A."/>
            <person name="Corradi N."/>
        </authorList>
    </citation>
    <scope>NUCLEOTIDE SEQUENCE [LARGE SCALE GENOMIC DNA]</scope>
    <source>
        <strain evidence="2 3">A1</strain>
    </source>
</reference>
<dbReference type="GO" id="GO:0016020">
    <property type="term" value="C:membrane"/>
    <property type="evidence" value="ECO:0007669"/>
    <property type="project" value="TreeGrafter"/>
</dbReference>
<dbReference type="Gene3D" id="3.40.50.1820">
    <property type="entry name" value="alpha/beta hydrolase"/>
    <property type="match status" value="1"/>
</dbReference>
<dbReference type="Proteomes" id="UP000232688">
    <property type="component" value="Unassembled WGS sequence"/>
</dbReference>
<feature type="domain" description="AB hydrolase-1" evidence="1">
    <location>
        <begin position="65"/>
        <end position="189"/>
    </location>
</feature>
<dbReference type="PANTHER" id="PTHR43798:SF33">
    <property type="entry name" value="HYDROLASE, PUTATIVE (AFU_ORTHOLOGUE AFUA_2G14860)-RELATED"/>
    <property type="match status" value="1"/>
</dbReference>